<reference evidence="2" key="1">
    <citation type="journal article" date="2024" name="Proc. Natl. Acad. Sci. U.S.A.">
        <title>Extraordinary preservation of gene collinearity over three hundred million years revealed in homosporous lycophytes.</title>
        <authorList>
            <person name="Li C."/>
            <person name="Wickell D."/>
            <person name="Kuo L.Y."/>
            <person name="Chen X."/>
            <person name="Nie B."/>
            <person name="Liao X."/>
            <person name="Peng D."/>
            <person name="Ji J."/>
            <person name="Jenkins J."/>
            <person name="Williams M."/>
            <person name="Shu S."/>
            <person name="Plott C."/>
            <person name="Barry K."/>
            <person name="Rajasekar S."/>
            <person name="Grimwood J."/>
            <person name="Han X."/>
            <person name="Sun S."/>
            <person name="Hou Z."/>
            <person name="He W."/>
            <person name="Dai G."/>
            <person name="Sun C."/>
            <person name="Schmutz J."/>
            <person name="Leebens-Mack J.H."/>
            <person name="Li F.W."/>
            <person name="Wang L."/>
        </authorList>
    </citation>
    <scope>NUCLEOTIDE SEQUENCE [LARGE SCALE GENOMIC DNA]</scope>
    <source>
        <strain evidence="2">cv. PW_Plant_1</strain>
    </source>
</reference>
<keyword evidence="2" id="KW-1185">Reference proteome</keyword>
<name>A0ACC2EYL3_DIPCM</name>
<accession>A0ACC2EYL3</accession>
<sequence>MSSYTCLPFFNECFAIHHNYTCTSLSLSLSLAGQDVFGLSLIAFSRSYFAYVTSQAAETLCLILIDARIRVFEFAGTEQLPRCRQNQSLSLSMMACILQMKQKVKMCS</sequence>
<organism evidence="1 2">
    <name type="scientific">Diphasiastrum complanatum</name>
    <name type="common">Issler's clubmoss</name>
    <name type="synonym">Lycopodium complanatum</name>
    <dbReference type="NCBI Taxonomy" id="34168"/>
    <lineage>
        <taxon>Eukaryota</taxon>
        <taxon>Viridiplantae</taxon>
        <taxon>Streptophyta</taxon>
        <taxon>Embryophyta</taxon>
        <taxon>Tracheophyta</taxon>
        <taxon>Lycopodiopsida</taxon>
        <taxon>Lycopodiales</taxon>
        <taxon>Lycopodiaceae</taxon>
        <taxon>Lycopodioideae</taxon>
        <taxon>Diphasiastrum</taxon>
    </lineage>
</organism>
<dbReference type="EMBL" id="CM055092">
    <property type="protein sequence ID" value="KAJ7571601.1"/>
    <property type="molecule type" value="Genomic_DNA"/>
</dbReference>
<comment type="caution">
    <text evidence="1">The sequence shown here is derived from an EMBL/GenBank/DDBJ whole genome shotgun (WGS) entry which is preliminary data.</text>
</comment>
<dbReference type="Proteomes" id="UP001162992">
    <property type="component" value="Chromosome 1"/>
</dbReference>
<evidence type="ECO:0000313" key="1">
    <source>
        <dbReference type="EMBL" id="KAJ7571601.1"/>
    </source>
</evidence>
<gene>
    <name evidence="1" type="ORF">O6H91_01G168400</name>
</gene>
<protein>
    <submittedName>
        <fullName evidence="1">Uncharacterized protein</fullName>
    </submittedName>
</protein>
<proteinExistence type="predicted"/>
<evidence type="ECO:0000313" key="2">
    <source>
        <dbReference type="Proteomes" id="UP001162992"/>
    </source>
</evidence>